<comment type="caution">
    <text evidence="2">The sequence shown here is derived from an EMBL/GenBank/DDBJ whole genome shotgun (WGS) entry which is preliminary data.</text>
</comment>
<reference evidence="2 3" key="1">
    <citation type="journal article" date="2013" name="Mar. Genomics">
        <title>Expression of sulfatases in Rhodopirellula baltica and the diversity of sulfatases in the genus Rhodopirellula.</title>
        <authorList>
            <person name="Wegner C.E."/>
            <person name="Richter-Heitmann T."/>
            <person name="Klindworth A."/>
            <person name="Klockow C."/>
            <person name="Richter M."/>
            <person name="Achstetter T."/>
            <person name="Glockner F.O."/>
            <person name="Harder J."/>
        </authorList>
    </citation>
    <scope>NUCLEOTIDE SEQUENCE [LARGE SCALE GENOMIC DNA]</scope>
    <source>
        <strain evidence="2 3">SM1</strain>
    </source>
</reference>
<sequence>MNRMFECSKQGSVFVLSGNDPFSREHTVELAGHCEKCFGHGQPKIVFDLRNIPLIDSAGLEFLLDVRDRCLQHGGAIHLAALNPLCSEILQATELDREFAISDDVVSAVGSFSR</sequence>
<accession>M5RQ57</accession>
<evidence type="ECO:0000259" key="1">
    <source>
        <dbReference type="PROSITE" id="PS50801"/>
    </source>
</evidence>
<dbReference type="Gene3D" id="3.30.750.24">
    <property type="entry name" value="STAS domain"/>
    <property type="match status" value="1"/>
</dbReference>
<organism evidence="2 3">
    <name type="scientific">Rhodopirellula maiorica SM1</name>
    <dbReference type="NCBI Taxonomy" id="1265738"/>
    <lineage>
        <taxon>Bacteria</taxon>
        <taxon>Pseudomonadati</taxon>
        <taxon>Planctomycetota</taxon>
        <taxon>Planctomycetia</taxon>
        <taxon>Pirellulales</taxon>
        <taxon>Pirellulaceae</taxon>
        <taxon>Novipirellula</taxon>
    </lineage>
</organism>
<evidence type="ECO:0000313" key="2">
    <source>
        <dbReference type="EMBL" id="EMI21473.1"/>
    </source>
</evidence>
<dbReference type="InterPro" id="IPR036513">
    <property type="entry name" value="STAS_dom_sf"/>
</dbReference>
<dbReference type="SUPFAM" id="SSF52091">
    <property type="entry name" value="SpoIIaa-like"/>
    <property type="match status" value="1"/>
</dbReference>
<dbReference type="InterPro" id="IPR002645">
    <property type="entry name" value="STAS_dom"/>
</dbReference>
<dbReference type="GO" id="GO:0043856">
    <property type="term" value="F:anti-sigma factor antagonist activity"/>
    <property type="evidence" value="ECO:0007669"/>
    <property type="project" value="TreeGrafter"/>
</dbReference>
<gene>
    <name evidence="2" type="ORF">RMSM_01617</name>
</gene>
<dbReference type="Proteomes" id="UP000011991">
    <property type="component" value="Unassembled WGS sequence"/>
</dbReference>
<dbReference type="PROSITE" id="PS50801">
    <property type="entry name" value="STAS"/>
    <property type="match status" value="1"/>
</dbReference>
<dbReference type="Pfam" id="PF01740">
    <property type="entry name" value="STAS"/>
    <property type="match status" value="1"/>
</dbReference>
<name>M5RQ57_9BACT</name>
<dbReference type="PATRIC" id="fig|1265738.3.peg.1607"/>
<dbReference type="AlphaFoldDB" id="M5RQ57"/>
<evidence type="ECO:0000313" key="3">
    <source>
        <dbReference type="Proteomes" id="UP000011991"/>
    </source>
</evidence>
<dbReference type="PANTHER" id="PTHR33495">
    <property type="entry name" value="ANTI-SIGMA FACTOR ANTAGONIST TM_1081-RELATED-RELATED"/>
    <property type="match status" value="1"/>
</dbReference>
<protein>
    <submittedName>
        <fullName evidence="2">Sulfate transporter/antisigma-factor antagonist STAS domain protein</fullName>
    </submittedName>
</protein>
<proteinExistence type="predicted"/>
<feature type="domain" description="STAS" evidence="1">
    <location>
        <begin position="45"/>
        <end position="112"/>
    </location>
</feature>
<dbReference type="CDD" id="cd07043">
    <property type="entry name" value="STAS_anti-anti-sigma_factors"/>
    <property type="match status" value="1"/>
</dbReference>
<keyword evidence="3" id="KW-1185">Reference proteome</keyword>
<dbReference type="EMBL" id="ANOG01000246">
    <property type="protein sequence ID" value="EMI21473.1"/>
    <property type="molecule type" value="Genomic_DNA"/>
</dbReference>